<comment type="caution">
    <text evidence="1">The sequence shown here is derived from an EMBL/GenBank/DDBJ whole genome shotgun (WGS) entry which is preliminary data.</text>
</comment>
<sequence>MNVQQSKVDMVSSYDPYFYQTLLSFRSRNVVVNTTKNPLQGILTTVMPDHIVVEVSGTPFYVRAQEIVWVTTT</sequence>
<proteinExistence type="predicted"/>
<dbReference type="Pfam" id="PF10842">
    <property type="entry name" value="DUF2642"/>
    <property type="match status" value="1"/>
</dbReference>
<keyword evidence="2" id="KW-1185">Reference proteome</keyword>
<protein>
    <submittedName>
        <fullName evidence="1">YuzF family protein</fullName>
    </submittedName>
</protein>
<organism evidence="1 2">
    <name type="scientific">Sporosarcina soli</name>
    <dbReference type="NCBI Taxonomy" id="334736"/>
    <lineage>
        <taxon>Bacteria</taxon>
        <taxon>Bacillati</taxon>
        <taxon>Bacillota</taxon>
        <taxon>Bacilli</taxon>
        <taxon>Bacillales</taxon>
        <taxon>Caryophanaceae</taxon>
        <taxon>Sporosarcina</taxon>
    </lineage>
</organism>
<name>A0ABW0THF7_9BACL</name>
<evidence type="ECO:0000313" key="2">
    <source>
        <dbReference type="Proteomes" id="UP001596109"/>
    </source>
</evidence>
<dbReference type="EMBL" id="JBHSNO010000005">
    <property type="protein sequence ID" value="MFC5588622.1"/>
    <property type="molecule type" value="Genomic_DNA"/>
</dbReference>
<reference evidence="2" key="1">
    <citation type="journal article" date="2019" name="Int. J. Syst. Evol. Microbiol.">
        <title>The Global Catalogue of Microorganisms (GCM) 10K type strain sequencing project: providing services to taxonomists for standard genome sequencing and annotation.</title>
        <authorList>
            <consortium name="The Broad Institute Genomics Platform"/>
            <consortium name="The Broad Institute Genome Sequencing Center for Infectious Disease"/>
            <person name="Wu L."/>
            <person name="Ma J."/>
        </authorList>
    </citation>
    <scope>NUCLEOTIDE SEQUENCE [LARGE SCALE GENOMIC DNA]</scope>
    <source>
        <strain evidence="2">CGMCC 4.1434</strain>
    </source>
</reference>
<dbReference type="InterPro" id="IPR020139">
    <property type="entry name" value="DUF2642"/>
</dbReference>
<accession>A0ABW0THF7</accession>
<evidence type="ECO:0000313" key="1">
    <source>
        <dbReference type="EMBL" id="MFC5588622.1"/>
    </source>
</evidence>
<dbReference type="Proteomes" id="UP001596109">
    <property type="component" value="Unassembled WGS sequence"/>
</dbReference>
<gene>
    <name evidence="1" type="ORF">ACFPRA_06980</name>
</gene>
<dbReference type="RefSeq" id="WP_381432067.1">
    <property type="nucleotide sequence ID" value="NZ_JBHSNO010000005.1"/>
</dbReference>